<feature type="domain" description="EAL" evidence="3">
    <location>
        <begin position="442"/>
        <end position="694"/>
    </location>
</feature>
<evidence type="ECO:0000256" key="1">
    <source>
        <dbReference type="PROSITE-ProRule" id="PRU00169"/>
    </source>
</evidence>
<feature type="modified residue" description="4-aspartylphosphate" evidence="1">
    <location>
        <position position="55"/>
    </location>
</feature>
<dbReference type="InterPro" id="IPR000160">
    <property type="entry name" value="GGDEF_dom"/>
</dbReference>
<dbReference type="CDD" id="cd01948">
    <property type="entry name" value="EAL"/>
    <property type="match status" value="1"/>
</dbReference>
<keyword evidence="1" id="KW-0597">Phosphoprotein</keyword>
<dbReference type="Proteomes" id="UP001595791">
    <property type="component" value="Unassembled WGS sequence"/>
</dbReference>
<keyword evidence="6" id="KW-1185">Reference proteome</keyword>
<dbReference type="Pfam" id="PF00990">
    <property type="entry name" value="GGDEF"/>
    <property type="match status" value="1"/>
</dbReference>
<dbReference type="SMART" id="SM00052">
    <property type="entry name" value="EAL"/>
    <property type="match status" value="1"/>
</dbReference>
<dbReference type="Gene3D" id="3.30.70.270">
    <property type="match status" value="1"/>
</dbReference>
<dbReference type="CDD" id="cd00156">
    <property type="entry name" value="REC"/>
    <property type="match status" value="1"/>
</dbReference>
<feature type="domain" description="Response regulatory" evidence="2">
    <location>
        <begin position="6"/>
        <end position="120"/>
    </location>
</feature>
<evidence type="ECO:0000259" key="2">
    <source>
        <dbReference type="PROSITE" id="PS50110"/>
    </source>
</evidence>
<dbReference type="InterPro" id="IPR035965">
    <property type="entry name" value="PAS-like_dom_sf"/>
</dbReference>
<dbReference type="Pfam" id="PF00072">
    <property type="entry name" value="Response_reg"/>
    <property type="match status" value="1"/>
</dbReference>
<dbReference type="EMBL" id="JBHSBU010000001">
    <property type="protein sequence ID" value="MFC4158579.1"/>
    <property type="molecule type" value="Genomic_DNA"/>
</dbReference>
<dbReference type="CDD" id="cd01949">
    <property type="entry name" value="GGDEF"/>
    <property type="match status" value="1"/>
</dbReference>
<proteinExistence type="predicted"/>
<dbReference type="SUPFAM" id="SSF141868">
    <property type="entry name" value="EAL domain-like"/>
    <property type="match status" value="1"/>
</dbReference>
<dbReference type="Gene3D" id="3.20.20.450">
    <property type="entry name" value="EAL domain"/>
    <property type="match status" value="1"/>
</dbReference>
<gene>
    <name evidence="5" type="ORF">ACFOW7_04300</name>
</gene>
<dbReference type="Pfam" id="PF00563">
    <property type="entry name" value="EAL"/>
    <property type="match status" value="1"/>
</dbReference>
<dbReference type="PANTHER" id="PTHR44757">
    <property type="entry name" value="DIGUANYLATE CYCLASE DGCP"/>
    <property type="match status" value="1"/>
</dbReference>
<evidence type="ECO:0000313" key="6">
    <source>
        <dbReference type="Proteomes" id="UP001595791"/>
    </source>
</evidence>
<accession>A0ABV8MMN5</accession>
<dbReference type="InterPro" id="IPR001789">
    <property type="entry name" value="Sig_transdc_resp-reg_receiver"/>
</dbReference>
<dbReference type="SUPFAM" id="SSF52172">
    <property type="entry name" value="CheY-like"/>
    <property type="match status" value="1"/>
</dbReference>
<dbReference type="PROSITE" id="PS50883">
    <property type="entry name" value="EAL"/>
    <property type="match status" value="1"/>
</dbReference>
<dbReference type="NCBIfam" id="TIGR00254">
    <property type="entry name" value="GGDEF"/>
    <property type="match status" value="1"/>
</dbReference>
<reference evidence="6" key="1">
    <citation type="journal article" date="2019" name="Int. J. Syst. Evol. Microbiol.">
        <title>The Global Catalogue of Microorganisms (GCM) 10K type strain sequencing project: providing services to taxonomists for standard genome sequencing and annotation.</title>
        <authorList>
            <consortium name="The Broad Institute Genomics Platform"/>
            <consortium name="The Broad Institute Genome Sequencing Center for Infectious Disease"/>
            <person name="Wu L."/>
            <person name="Ma J."/>
        </authorList>
    </citation>
    <scope>NUCLEOTIDE SEQUENCE [LARGE SCALE GENOMIC DNA]</scope>
    <source>
        <strain evidence="6">LMG 29894</strain>
    </source>
</reference>
<dbReference type="InterPro" id="IPR001633">
    <property type="entry name" value="EAL_dom"/>
</dbReference>
<dbReference type="SUPFAM" id="SSF55073">
    <property type="entry name" value="Nucleotide cyclase"/>
    <property type="match status" value="1"/>
</dbReference>
<dbReference type="SMART" id="SM00267">
    <property type="entry name" value="GGDEF"/>
    <property type="match status" value="1"/>
</dbReference>
<comment type="caution">
    <text evidence="5">The sequence shown here is derived from an EMBL/GenBank/DDBJ whole genome shotgun (WGS) entry which is preliminary data.</text>
</comment>
<dbReference type="InterPro" id="IPR043128">
    <property type="entry name" value="Rev_trsase/Diguanyl_cyclase"/>
</dbReference>
<dbReference type="Gene3D" id="3.40.50.2300">
    <property type="match status" value="1"/>
</dbReference>
<dbReference type="InterPro" id="IPR011006">
    <property type="entry name" value="CheY-like_superfamily"/>
</dbReference>
<dbReference type="SMART" id="SM00448">
    <property type="entry name" value="REC"/>
    <property type="match status" value="1"/>
</dbReference>
<dbReference type="InterPro" id="IPR029787">
    <property type="entry name" value="Nucleotide_cyclase"/>
</dbReference>
<dbReference type="InterPro" id="IPR052155">
    <property type="entry name" value="Biofilm_reg_signaling"/>
</dbReference>
<dbReference type="RefSeq" id="WP_378161406.1">
    <property type="nucleotide sequence ID" value="NZ_JBHSBU010000001.1"/>
</dbReference>
<evidence type="ECO:0000313" key="5">
    <source>
        <dbReference type="EMBL" id="MFC4158579.1"/>
    </source>
</evidence>
<feature type="domain" description="GGDEF" evidence="4">
    <location>
        <begin position="300"/>
        <end position="433"/>
    </location>
</feature>
<name>A0ABV8MMN5_9NEIS</name>
<evidence type="ECO:0000259" key="3">
    <source>
        <dbReference type="PROSITE" id="PS50883"/>
    </source>
</evidence>
<evidence type="ECO:0000259" key="4">
    <source>
        <dbReference type="PROSITE" id="PS50887"/>
    </source>
</evidence>
<dbReference type="PROSITE" id="PS50887">
    <property type="entry name" value="GGDEF"/>
    <property type="match status" value="1"/>
</dbReference>
<dbReference type="SUPFAM" id="SSF55785">
    <property type="entry name" value="PYP-like sensor domain (PAS domain)"/>
    <property type="match status" value="1"/>
</dbReference>
<sequence length="707" mass="78596">MTIEPTILYIEDDPGQARLVQRRLQQHRYKVMLAESQTQALAAVDGFRFDVIVTDYRLPDGDGLELLAQLRQRDLDIPVIVLSMLGDLRVAVEAMQLGAADYLPKDVEGRYLDLLPAAVNRFLEAHQLRQAKVQAERSLTSERTLTRAAVDQISQGLCVFDALFRLQFCNRQFQTLFQLPEEVILHGTPLETLVRLWLLRGDYGSETSVATLLANEQDALSWTDHPTERLCPNGRLTEVVSHTMPDGGYAVTYTDITERKRTEDYISHIAHHDALTKLPNRLLLQDRLAMALERAKRFGNQVGLMVIDLDLFKRINDSLGHHIGDELLIEVADRLRAVVRATDTVARIGGDEFVVLLPDLNEAESLHRVATNLVQQIGRPVLVGSHRLQVGSSIGIAVCPQDGDDAQTLLKHADSAMYAAKRLGRGHYQFFTRDMAEQSEQHVALEQALQLALYRQEFRLHFQLQVDLTQGRPLGIETLLRWQHPERGLLAPAEFLAQAESGGLTLALGEWVLSEACRQFRPLRAVLGMGAFLAINLSLRQFENKQLLSQLDAVLAESGLPASCIELELTEAMLDLDSSASTLGALREHGFRLTLDDFGTGPASLSLLARHPLDRLKIDRSLVQQISLGGRHRALVGAALGLAHGLGMQTVAEGVETEEQLQWLREYGCEAAQGFLFAEAVLATELPDRLYALSHHPLCSEQPASLA</sequence>
<dbReference type="Pfam" id="PF12860">
    <property type="entry name" value="PAS_7"/>
    <property type="match status" value="1"/>
</dbReference>
<dbReference type="PROSITE" id="PS50110">
    <property type="entry name" value="RESPONSE_REGULATORY"/>
    <property type="match status" value="1"/>
</dbReference>
<protein>
    <submittedName>
        <fullName evidence="5">Bifunctional diguanylate cyclase/phosphodiesterase</fullName>
    </submittedName>
</protein>
<dbReference type="InterPro" id="IPR035919">
    <property type="entry name" value="EAL_sf"/>
</dbReference>
<organism evidence="5 6">
    <name type="scientific">Chitinimonas lacunae</name>
    <dbReference type="NCBI Taxonomy" id="1963018"/>
    <lineage>
        <taxon>Bacteria</taxon>
        <taxon>Pseudomonadati</taxon>
        <taxon>Pseudomonadota</taxon>
        <taxon>Betaproteobacteria</taxon>
        <taxon>Neisseriales</taxon>
        <taxon>Chitinibacteraceae</taxon>
        <taxon>Chitinimonas</taxon>
    </lineage>
</organism>
<dbReference type="PANTHER" id="PTHR44757:SF2">
    <property type="entry name" value="BIOFILM ARCHITECTURE MAINTENANCE PROTEIN MBAA"/>
    <property type="match status" value="1"/>
</dbReference>
<dbReference type="Gene3D" id="3.30.450.20">
    <property type="entry name" value="PAS domain"/>
    <property type="match status" value="1"/>
</dbReference>